<keyword evidence="2" id="KW-1185">Reference proteome</keyword>
<dbReference type="EMBL" id="CM037617">
    <property type="protein sequence ID" value="KAH8003973.1"/>
    <property type="molecule type" value="Genomic_DNA"/>
</dbReference>
<dbReference type="Proteomes" id="UP000827872">
    <property type="component" value="Linkage Group LG04"/>
</dbReference>
<evidence type="ECO:0000313" key="1">
    <source>
        <dbReference type="EMBL" id="KAH8003973.1"/>
    </source>
</evidence>
<organism evidence="1 2">
    <name type="scientific">Sphaerodactylus townsendi</name>
    <dbReference type="NCBI Taxonomy" id="933632"/>
    <lineage>
        <taxon>Eukaryota</taxon>
        <taxon>Metazoa</taxon>
        <taxon>Chordata</taxon>
        <taxon>Craniata</taxon>
        <taxon>Vertebrata</taxon>
        <taxon>Euteleostomi</taxon>
        <taxon>Lepidosauria</taxon>
        <taxon>Squamata</taxon>
        <taxon>Bifurcata</taxon>
        <taxon>Gekkota</taxon>
        <taxon>Sphaerodactylidae</taxon>
        <taxon>Sphaerodactylus</taxon>
    </lineage>
</organism>
<gene>
    <name evidence="1" type="ORF">K3G42_001063</name>
</gene>
<name>A0ACB8FEW7_9SAUR</name>
<protein>
    <submittedName>
        <fullName evidence="1">Uncharacterized protein</fullName>
    </submittedName>
</protein>
<reference evidence="1" key="1">
    <citation type="submission" date="2021-08" db="EMBL/GenBank/DDBJ databases">
        <title>The first chromosome-level gecko genome reveals the dynamic sex chromosomes of Neotropical dwarf geckos (Sphaerodactylidae: Sphaerodactylus).</title>
        <authorList>
            <person name="Pinto B.J."/>
            <person name="Keating S.E."/>
            <person name="Gamble T."/>
        </authorList>
    </citation>
    <scope>NUCLEOTIDE SEQUENCE</scope>
    <source>
        <strain evidence="1">TG3544</strain>
    </source>
</reference>
<proteinExistence type="predicted"/>
<comment type="caution">
    <text evidence="1">The sequence shown here is derived from an EMBL/GenBank/DDBJ whole genome shotgun (WGS) entry which is preliminary data.</text>
</comment>
<sequence>MPADLILRGNAPTAQGHACTGPRPGLVCTTGPAPKQNVLIYGLCEAKWALLCQSSWPRPACEGDRSIQVIKIETEDNRETRSAKDALLLWCQMKTAGYPEVNIQNFTTSWKDGLAFNALIHKHRGGPCLGYGSHRGSSVPDPPPATVTGANAEMWHLFQAQELAWENERMEYQHIMAQMDHNMGNLCLAIGDTRTELRSVGRSLAGSAPTGSTCQTSG</sequence>
<evidence type="ECO:0000313" key="2">
    <source>
        <dbReference type="Proteomes" id="UP000827872"/>
    </source>
</evidence>
<accession>A0ACB8FEW7</accession>